<evidence type="ECO:0000313" key="3">
    <source>
        <dbReference type="Proteomes" id="UP000018208"/>
    </source>
</evidence>
<organism evidence="1">
    <name type="scientific">Spironucleus salmonicida</name>
    <dbReference type="NCBI Taxonomy" id="348837"/>
    <lineage>
        <taxon>Eukaryota</taxon>
        <taxon>Metamonada</taxon>
        <taxon>Diplomonadida</taxon>
        <taxon>Hexamitidae</taxon>
        <taxon>Hexamitinae</taxon>
        <taxon>Spironucleus</taxon>
    </lineage>
</organism>
<dbReference type="EMBL" id="AUWU02000007">
    <property type="protein sequence ID" value="KAH0570392.1"/>
    <property type="molecule type" value="Genomic_DNA"/>
</dbReference>
<keyword evidence="3" id="KW-1185">Reference proteome</keyword>
<gene>
    <name evidence="1" type="ORF">SS50377_10361</name>
    <name evidence="2" type="ORF">SS50377_26672</name>
</gene>
<name>V6M6V0_9EUKA</name>
<dbReference type="VEuPathDB" id="GiardiaDB:SS50377_26672"/>
<evidence type="ECO:0000313" key="2">
    <source>
        <dbReference type="EMBL" id="KAH0570392.1"/>
    </source>
</evidence>
<dbReference type="EMBL" id="KI545953">
    <property type="protein sequence ID" value="EST49149.1"/>
    <property type="molecule type" value="Genomic_DNA"/>
</dbReference>
<proteinExistence type="predicted"/>
<dbReference type="Proteomes" id="UP000018208">
    <property type="component" value="Unassembled WGS sequence"/>
</dbReference>
<sequence length="528" mass="61402">MISPQQFSNLIYSNGAFSAHNSGHIYHLDLQLNVQNTTESDLFSGTSIYNEPIVGEAGTFTIGRDRFNQTTLFHLTETSDIRICEVAENAILAQLNGGIFVFIGRKCFVLEESALVFLRSIELAPRQVFTDSECFILVDGATVVKLDATFTMVNSCTYESTLCHRVDQLLLDENFKQPLNLDSLQRIKSDQIEKEDVSRHFVYSAQCFISFDKIAFYRKMLDEKKSKVEIQKELVLMQESSLFERSSYIQFSRSFLQTNPNIPRPLVIDYECAINIVSEVKIGQLVNFEYFNFKFYLNGLFYGVYDRYFLGINDLGSISSMEVLGQKAPREYFVIDGKRFGISNFQIFDENLKLFCNLPFQNCFFQYFIANKQLYILAQQDVVNLYILQGNLFSKAQGFSEILEFTNVYYFNKQLFIIGNDENTDKVMFIYAAKNNTFTKSDDMILDSIGRLEYFCGILVDCQNNRIMDLESRVFYKRLLPQVVFYRKKIYSFGISLAESFLDEFENFQVEFWKIKMEGIFNRNEKKQ</sequence>
<dbReference type="AlphaFoldDB" id="V6M6V0"/>
<accession>V6M6V0</accession>
<reference evidence="1 2" key="1">
    <citation type="journal article" date="2014" name="PLoS Genet.">
        <title>The Genome of Spironucleus salmonicida Highlights a Fish Pathogen Adapted to Fluctuating Environments.</title>
        <authorList>
            <person name="Xu F."/>
            <person name="Jerlstrom-Hultqvist J."/>
            <person name="Einarsson E."/>
            <person name="Astvaldsson A."/>
            <person name="Svard S.G."/>
            <person name="Andersson J.O."/>
        </authorList>
    </citation>
    <scope>NUCLEOTIDE SEQUENCE</scope>
    <source>
        <strain evidence="2">ATCC 50377</strain>
    </source>
</reference>
<protein>
    <submittedName>
        <fullName evidence="1">Uncharacterized protein</fullName>
    </submittedName>
</protein>
<evidence type="ECO:0000313" key="1">
    <source>
        <dbReference type="EMBL" id="EST49149.1"/>
    </source>
</evidence>
<reference evidence="2" key="2">
    <citation type="submission" date="2020-12" db="EMBL/GenBank/DDBJ databases">
        <title>New Spironucleus salmonicida genome in near-complete chromosomes.</title>
        <authorList>
            <person name="Xu F."/>
            <person name="Kurt Z."/>
            <person name="Jimenez-Gonzalez A."/>
            <person name="Astvaldsson A."/>
            <person name="Andersson J.O."/>
            <person name="Svard S.G."/>
        </authorList>
    </citation>
    <scope>NUCLEOTIDE SEQUENCE</scope>
    <source>
        <strain evidence="2">ATCC 50377</strain>
    </source>
</reference>